<reference evidence="17" key="1">
    <citation type="submission" date="2016-10" db="EMBL/GenBank/DDBJ databases">
        <authorList>
            <person name="Varghese N."/>
            <person name="Submissions S."/>
        </authorList>
    </citation>
    <scope>NUCLEOTIDE SEQUENCE [LARGE SCALE GENOMIC DNA]</scope>
    <source>
        <strain evidence="17">B48,IBRC-M 10115,DSM 25386,CECT 8001</strain>
    </source>
</reference>
<gene>
    <name evidence="16" type="ORF">SAMN05192533_11069</name>
</gene>
<comment type="pathway">
    <text evidence="2">One-carbon metabolism; methylamine degradation.</text>
</comment>
<keyword evidence="3" id="KW-0813">Transport</keyword>
<feature type="binding site" description="covalent" evidence="13">
    <location>
        <position position="98"/>
    </location>
    <ligand>
        <name>heme c</name>
        <dbReference type="ChEBI" id="CHEBI:61717"/>
        <label>1</label>
    </ligand>
</feature>
<protein>
    <recommendedName>
        <fullName evidence="12">Methylamine utilization protein MauG</fullName>
    </recommendedName>
</protein>
<evidence type="ECO:0000256" key="10">
    <source>
        <dbReference type="ARBA" id="ARBA00023004"/>
    </source>
</evidence>
<evidence type="ECO:0000259" key="15">
    <source>
        <dbReference type="PROSITE" id="PS51007"/>
    </source>
</evidence>
<dbReference type="InterPro" id="IPR051395">
    <property type="entry name" value="Cytochrome_c_Peroxidase/MauG"/>
</dbReference>
<dbReference type="Proteomes" id="UP000198553">
    <property type="component" value="Unassembled WGS sequence"/>
</dbReference>
<evidence type="ECO:0000256" key="7">
    <source>
        <dbReference type="ARBA" id="ARBA00022764"/>
    </source>
</evidence>
<evidence type="ECO:0000256" key="5">
    <source>
        <dbReference type="ARBA" id="ARBA00022723"/>
    </source>
</evidence>
<dbReference type="RefSeq" id="WP_090747070.1">
    <property type="nucleotide sequence ID" value="NZ_FOBW01000010.1"/>
</dbReference>
<proteinExistence type="predicted"/>
<dbReference type="GO" id="GO:0046872">
    <property type="term" value="F:metal ion binding"/>
    <property type="evidence" value="ECO:0007669"/>
    <property type="project" value="UniProtKB-KW"/>
</dbReference>
<keyword evidence="4 13" id="KW-0349">Heme</keyword>
<evidence type="ECO:0000256" key="9">
    <source>
        <dbReference type="ARBA" id="ARBA00023002"/>
    </source>
</evidence>
<evidence type="ECO:0000256" key="2">
    <source>
        <dbReference type="ARBA" id="ARBA00004856"/>
    </source>
</evidence>
<dbReference type="GO" id="GO:0042597">
    <property type="term" value="C:periplasmic space"/>
    <property type="evidence" value="ECO:0007669"/>
    <property type="project" value="UniProtKB-SubCell"/>
</dbReference>
<keyword evidence="10 14" id="KW-0408">Iron</keyword>
<comment type="subcellular location">
    <subcellularLocation>
        <location evidence="1">Periplasm</location>
    </subcellularLocation>
</comment>
<organism evidence="16 17">
    <name type="scientific">Mesobacillus persicus</name>
    <dbReference type="NCBI Taxonomy" id="930146"/>
    <lineage>
        <taxon>Bacteria</taxon>
        <taxon>Bacillati</taxon>
        <taxon>Bacillota</taxon>
        <taxon>Bacilli</taxon>
        <taxon>Bacillales</taxon>
        <taxon>Bacillaceae</taxon>
        <taxon>Mesobacillus</taxon>
    </lineage>
</organism>
<keyword evidence="16" id="KW-0575">Peroxidase</keyword>
<comment type="PTM">
    <text evidence="13">Binds 2 heme groups per subunit.</text>
</comment>
<dbReference type="EMBL" id="FOBW01000010">
    <property type="protein sequence ID" value="SEN21802.1"/>
    <property type="molecule type" value="Genomic_DNA"/>
</dbReference>
<dbReference type="InterPro" id="IPR036909">
    <property type="entry name" value="Cyt_c-like_dom_sf"/>
</dbReference>
<comment type="cofactor">
    <cofactor evidence="13">
        <name>heme</name>
        <dbReference type="ChEBI" id="CHEBI:30413"/>
    </cofactor>
    <text evidence="13">Binds 2 heme groups.</text>
</comment>
<feature type="binding site" description="covalent" evidence="13">
    <location>
        <position position="242"/>
    </location>
    <ligand>
        <name>heme c</name>
        <dbReference type="ChEBI" id="CHEBI:61717"/>
        <label>2</label>
    </ligand>
</feature>
<feature type="binding site" description="axial binding residue" evidence="14">
    <location>
        <position position="99"/>
    </location>
    <ligand>
        <name>heme c</name>
        <dbReference type="ChEBI" id="CHEBI:61717"/>
        <label>1</label>
    </ligand>
    <ligandPart>
        <name>Fe</name>
        <dbReference type="ChEBI" id="CHEBI:18248"/>
    </ligandPart>
</feature>
<keyword evidence="17" id="KW-1185">Reference proteome</keyword>
<accession>A0A1H8EQT9</accession>
<name>A0A1H8EQT9_9BACI</name>
<evidence type="ECO:0000256" key="4">
    <source>
        <dbReference type="ARBA" id="ARBA00022617"/>
    </source>
</evidence>
<evidence type="ECO:0000256" key="6">
    <source>
        <dbReference type="ARBA" id="ARBA00022729"/>
    </source>
</evidence>
<dbReference type="Pfam" id="PF00034">
    <property type="entry name" value="Cytochrom_C"/>
    <property type="match status" value="1"/>
</dbReference>
<sequence>MRKYLYPIFLIPFILLGCSAETDNKPISAVERIKEEKAIQPSVDGMKSALLSNGMLVPLGDVSIPVDNPMEQEVLELGRILFFDSRLSGNNEISCATCHDPEKGYGDDRPTFEKVDGDDGARNSPTIINSGYYSTYFWDGRASSLEEQALGPIQNPDEMDQSLDELLIELRAVKGYEDLFASAFEDGITENNIAKALAAFQRLIVVKDTPYDQFLNGDPEALTDQEVRGLNLFAGKAFCSTCHNGENLSDNQYYNIGINTDDVGRFAVTGDESDIGRIRTPSLYGITHTEPYMRDGSLATLEEVIDYYDRGGDGHPNTSFFMKQFMNPLGLTEEEKDDLLAFLEVLGGEPPVYTKPELP</sequence>
<dbReference type="OrthoDB" id="9772811at2"/>
<feature type="domain" description="Cytochrome c" evidence="15">
    <location>
        <begin position="224"/>
        <end position="347"/>
    </location>
</feature>
<evidence type="ECO:0000256" key="13">
    <source>
        <dbReference type="PIRSR" id="PIRSR000294-1"/>
    </source>
</evidence>
<dbReference type="STRING" id="930146.SAMN05192533_11069"/>
<dbReference type="SUPFAM" id="SSF46626">
    <property type="entry name" value="Cytochrome c"/>
    <property type="match status" value="2"/>
</dbReference>
<keyword evidence="6" id="KW-0732">Signal</keyword>
<dbReference type="PANTHER" id="PTHR30600">
    <property type="entry name" value="CYTOCHROME C PEROXIDASE-RELATED"/>
    <property type="match status" value="1"/>
</dbReference>
<dbReference type="PIRSF" id="PIRSF000294">
    <property type="entry name" value="Cytochrome-c_peroxidase"/>
    <property type="match status" value="1"/>
</dbReference>
<dbReference type="InterPro" id="IPR026259">
    <property type="entry name" value="MauG/Cytc_peroxidase"/>
</dbReference>
<dbReference type="GO" id="GO:0020037">
    <property type="term" value="F:heme binding"/>
    <property type="evidence" value="ECO:0007669"/>
    <property type="project" value="InterPro"/>
</dbReference>
<comment type="function">
    <text evidence="11">Involved in methylamine metabolism. Essential for the maturation of the beta subunit of MADH, presumably via a step in the biosynthesis of tryptophan tryptophylquinone (TTQ), the cofactor of MADH.</text>
</comment>
<dbReference type="PROSITE" id="PS51257">
    <property type="entry name" value="PROKAR_LIPOPROTEIN"/>
    <property type="match status" value="1"/>
</dbReference>
<evidence type="ECO:0000256" key="14">
    <source>
        <dbReference type="PIRSR" id="PIRSR000294-2"/>
    </source>
</evidence>
<dbReference type="AlphaFoldDB" id="A0A1H8EQT9"/>
<dbReference type="InterPro" id="IPR009056">
    <property type="entry name" value="Cyt_c-like_dom"/>
</dbReference>
<dbReference type="PANTHER" id="PTHR30600:SF10">
    <property type="entry name" value="BLL6722 PROTEIN"/>
    <property type="match status" value="1"/>
</dbReference>
<dbReference type="FunFam" id="1.10.760.10:FF:000019">
    <property type="entry name" value="Di-heme cytochrome C peroxidase"/>
    <property type="match status" value="1"/>
</dbReference>
<dbReference type="Pfam" id="PF03150">
    <property type="entry name" value="CCP_MauG"/>
    <property type="match status" value="1"/>
</dbReference>
<evidence type="ECO:0000256" key="3">
    <source>
        <dbReference type="ARBA" id="ARBA00022448"/>
    </source>
</evidence>
<feature type="domain" description="Cytochrome c" evidence="15">
    <location>
        <begin position="73"/>
        <end position="174"/>
    </location>
</feature>
<dbReference type="GO" id="GO:0009055">
    <property type="term" value="F:electron transfer activity"/>
    <property type="evidence" value="ECO:0007669"/>
    <property type="project" value="InterPro"/>
</dbReference>
<keyword evidence="5 14" id="KW-0479">Metal-binding</keyword>
<keyword evidence="7" id="KW-0574">Periplasm</keyword>
<dbReference type="Gene3D" id="1.10.760.10">
    <property type="entry name" value="Cytochrome c-like domain"/>
    <property type="match status" value="2"/>
</dbReference>
<evidence type="ECO:0000313" key="17">
    <source>
        <dbReference type="Proteomes" id="UP000198553"/>
    </source>
</evidence>
<evidence type="ECO:0000256" key="11">
    <source>
        <dbReference type="ARBA" id="ARBA00058991"/>
    </source>
</evidence>
<feature type="binding site" description="axial binding residue" evidence="14">
    <location>
        <position position="243"/>
    </location>
    <ligand>
        <name>heme c</name>
        <dbReference type="ChEBI" id="CHEBI:61717"/>
        <label>2</label>
    </ligand>
    <ligandPart>
        <name>Fe</name>
        <dbReference type="ChEBI" id="CHEBI:18248"/>
    </ligandPart>
</feature>
<dbReference type="InterPro" id="IPR004852">
    <property type="entry name" value="Di-haem_cyt_c_peroxidsae"/>
</dbReference>
<keyword evidence="9" id="KW-0560">Oxidoreductase</keyword>
<evidence type="ECO:0000256" key="12">
    <source>
        <dbReference type="ARBA" id="ARBA00073576"/>
    </source>
</evidence>
<evidence type="ECO:0000256" key="1">
    <source>
        <dbReference type="ARBA" id="ARBA00004418"/>
    </source>
</evidence>
<keyword evidence="8" id="KW-0249">Electron transport</keyword>
<dbReference type="GO" id="GO:0004130">
    <property type="term" value="F:cytochrome-c peroxidase activity"/>
    <property type="evidence" value="ECO:0007669"/>
    <property type="project" value="TreeGrafter"/>
</dbReference>
<feature type="binding site" description="covalent" evidence="13">
    <location>
        <position position="239"/>
    </location>
    <ligand>
        <name>heme c</name>
        <dbReference type="ChEBI" id="CHEBI:61717"/>
        <label>2</label>
    </ligand>
</feature>
<evidence type="ECO:0000256" key="8">
    <source>
        <dbReference type="ARBA" id="ARBA00022982"/>
    </source>
</evidence>
<feature type="binding site" description="covalent" evidence="13">
    <location>
        <position position="95"/>
    </location>
    <ligand>
        <name>heme c</name>
        <dbReference type="ChEBI" id="CHEBI:61717"/>
        <label>1</label>
    </ligand>
</feature>
<dbReference type="PROSITE" id="PS51007">
    <property type="entry name" value="CYTC"/>
    <property type="match status" value="2"/>
</dbReference>
<evidence type="ECO:0000313" key="16">
    <source>
        <dbReference type="EMBL" id="SEN21802.1"/>
    </source>
</evidence>